<dbReference type="EMBL" id="JALLPB020000273">
    <property type="protein sequence ID" value="KAL3811229.1"/>
    <property type="molecule type" value="Genomic_DNA"/>
</dbReference>
<protein>
    <submittedName>
        <fullName evidence="1">Uncharacterized protein</fullName>
    </submittedName>
</protein>
<dbReference type="AlphaFoldDB" id="A0ABD3REM0"/>
<evidence type="ECO:0000313" key="2">
    <source>
        <dbReference type="Proteomes" id="UP001530377"/>
    </source>
</evidence>
<comment type="caution">
    <text evidence="1">The sequence shown here is derived from an EMBL/GenBank/DDBJ whole genome shotgun (WGS) entry which is preliminary data.</text>
</comment>
<evidence type="ECO:0000313" key="1">
    <source>
        <dbReference type="EMBL" id="KAL3811229.1"/>
    </source>
</evidence>
<reference evidence="1 2" key="1">
    <citation type="submission" date="2024-10" db="EMBL/GenBank/DDBJ databases">
        <title>Updated reference genomes for cyclostephanoid diatoms.</title>
        <authorList>
            <person name="Roberts W.R."/>
            <person name="Alverson A.J."/>
        </authorList>
    </citation>
    <scope>NUCLEOTIDE SEQUENCE [LARGE SCALE GENOMIC DNA]</scope>
    <source>
        <strain evidence="1 2">AJA228-03</strain>
    </source>
</reference>
<name>A0ABD3REM0_9STRA</name>
<organism evidence="1 2">
    <name type="scientific">Cyclostephanos tholiformis</name>
    <dbReference type="NCBI Taxonomy" id="382380"/>
    <lineage>
        <taxon>Eukaryota</taxon>
        <taxon>Sar</taxon>
        <taxon>Stramenopiles</taxon>
        <taxon>Ochrophyta</taxon>
        <taxon>Bacillariophyta</taxon>
        <taxon>Coscinodiscophyceae</taxon>
        <taxon>Thalassiosirophycidae</taxon>
        <taxon>Stephanodiscales</taxon>
        <taxon>Stephanodiscaceae</taxon>
        <taxon>Cyclostephanos</taxon>
    </lineage>
</organism>
<dbReference type="InterPro" id="IPR029063">
    <property type="entry name" value="SAM-dependent_MTases_sf"/>
</dbReference>
<gene>
    <name evidence="1" type="ORF">ACHAXA_008988</name>
</gene>
<keyword evidence="2" id="KW-1185">Reference proteome</keyword>
<dbReference type="Proteomes" id="UP001530377">
    <property type="component" value="Unassembled WGS sequence"/>
</dbReference>
<accession>A0ABD3REM0</accession>
<sequence length="414" mass="46035">MVAVLQFTEDVTRRCTYVLGGLNKIYVMTGWTTTMEALRDRGEIAGEVDDDVDVDGRLRREKISSVDGGRRTVVTRVDVFPIRFQRAVITNLTVLLDDSSIPESILDISPKNHTHALCVVQLDDVVAHSYSARRGNIDVEKKGGIIGTFLVGLASSKMSAPTIYPPLSSSSSSSDVDEVIFRAYRKLAEAFERYGGVRRRFRESIIVDDYLNDDHDRLPSFPFFRRSSARSGSSRSPNDDNDDNNNIYRNVSPLVAIDCGYSLAGWTKHLYDLDAIYAIDPGVMDERVSSLPGVHLRMTSADAISHLRDVLSSSSSPDGVDARIALWVGDMCTHEPTGQVDAMLRFRESGLMRPDAAFVLTIKRCNVGHGRVRYDEFAEMEASRLRHGAGAYGVEVFHLFSNRLAERTIVGFVK</sequence>
<dbReference type="Gene3D" id="3.40.50.150">
    <property type="entry name" value="Vaccinia Virus protein VP39"/>
    <property type="match status" value="1"/>
</dbReference>
<proteinExistence type="predicted"/>